<dbReference type="SUPFAM" id="SSF53448">
    <property type="entry name" value="Nucleotide-diphospho-sugar transferases"/>
    <property type="match status" value="1"/>
</dbReference>
<feature type="domain" description="Glycosyltransferase 2-like" evidence="4">
    <location>
        <begin position="394"/>
        <end position="498"/>
    </location>
</feature>
<reference evidence="5 6" key="1">
    <citation type="journal article" date="2019" name="Int. J. Syst. Evol. Microbiol.">
        <title>The Global Catalogue of Microorganisms (GCM) 10K type strain sequencing project: providing services to taxonomists for standard genome sequencing and annotation.</title>
        <authorList>
            <consortium name="The Broad Institute Genomics Platform"/>
            <consortium name="The Broad Institute Genome Sequencing Center for Infectious Disease"/>
            <person name="Wu L."/>
            <person name="Ma J."/>
        </authorList>
    </citation>
    <scope>NUCLEOTIDE SEQUENCE [LARGE SCALE GENOMIC DNA]</scope>
    <source>
        <strain evidence="5 6">JCM 16001</strain>
    </source>
</reference>
<dbReference type="InterPro" id="IPR001173">
    <property type="entry name" value="Glyco_trans_2-like"/>
</dbReference>
<gene>
    <name evidence="5" type="ORF">GCM10009830_34260</name>
</gene>
<name>A0ABN2H9D8_9ACTN</name>
<evidence type="ECO:0000256" key="3">
    <source>
        <dbReference type="ARBA" id="ARBA00022679"/>
    </source>
</evidence>
<evidence type="ECO:0000259" key="4">
    <source>
        <dbReference type="Pfam" id="PF00535"/>
    </source>
</evidence>
<proteinExistence type="inferred from homology"/>
<keyword evidence="6" id="KW-1185">Reference proteome</keyword>
<evidence type="ECO:0000256" key="1">
    <source>
        <dbReference type="ARBA" id="ARBA00006739"/>
    </source>
</evidence>
<protein>
    <recommendedName>
        <fullName evidence="4">Glycosyltransferase 2-like domain-containing protein</fullName>
    </recommendedName>
</protein>
<accession>A0ABN2H9D8</accession>
<sequence length="616" mass="65344">MVIERLRKLAVDTVFTIGFGSDAALAAALGEPLAAAVDLEDAAPAPGASGSAALIARTATDLRRAATLAGRLPEAKRLLVAVTDLSDMHRPRTVHLPDTPAWNSLRSLDIRRGPGGLWRVESSTDRAVPLGELVAAVIAAPASPVSPVAPRIGAAGPDATAWASGPHATAVEEGEPEADAPFPASDLLLHTASRERIAVREGALATAAVGPRELPELSELDAEGLPPFDEKTVNPIGFDNNAPQGPARLAYDGVCWTAEAENAAPVRIPATGVTDAETARLRPFQSVAVDWRSHPGSIAALRAVAGLAAAGVPLTSANPSPDWAAALGGELLGRIDGAVPERLDDALRRQHHSVETRRIALREHSQQARLDRIRTAHGLPVLRPSVSALLCTRRPDFLAFAIGQIERQHHADLEIVLVLHGFSADRPEVKQAVSRTTRSVTVVEAPQSSVFGEALNQGVAAAAGDYLAKFDDDDWYSPHHVGDLLAAARYSDAELVGSLAELVYLEPLRTTIHRFGLNERRSQHVSGGTLLTSRATIRDLGGFRPLPSAIDVAFMRSLLAAQGRIYRMHGLGYVLSRRAEGHTWDLPPGEFLAQAKRQWHGVNLGEAVSAGTPPPF</sequence>
<evidence type="ECO:0000256" key="2">
    <source>
        <dbReference type="ARBA" id="ARBA00022676"/>
    </source>
</evidence>
<dbReference type="InterPro" id="IPR050834">
    <property type="entry name" value="Glycosyltransf_2"/>
</dbReference>
<dbReference type="RefSeq" id="WP_344488528.1">
    <property type="nucleotide sequence ID" value="NZ_BAAAQF010000013.1"/>
</dbReference>
<dbReference type="EMBL" id="BAAAQF010000013">
    <property type="protein sequence ID" value="GAA1684112.1"/>
    <property type="molecule type" value="Genomic_DNA"/>
</dbReference>
<dbReference type="PANTHER" id="PTHR43685:SF5">
    <property type="entry name" value="GLYCOSYLTRANSFERASE EPSE-RELATED"/>
    <property type="match status" value="1"/>
</dbReference>
<dbReference type="InterPro" id="IPR029044">
    <property type="entry name" value="Nucleotide-diphossugar_trans"/>
</dbReference>
<dbReference type="Pfam" id="PF00535">
    <property type="entry name" value="Glycos_transf_2"/>
    <property type="match status" value="1"/>
</dbReference>
<organism evidence="5 6">
    <name type="scientific">Glycomyces endophyticus</name>
    <dbReference type="NCBI Taxonomy" id="480996"/>
    <lineage>
        <taxon>Bacteria</taxon>
        <taxon>Bacillati</taxon>
        <taxon>Actinomycetota</taxon>
        <taxon>Actinomycetes</taxon>
        <taxon>Glycomycetales</taxon>
        <taxon>Glycomycetaceae</taxon>
        <taxon>Glycomyces</taxon>
    </lineage>
</organism>
<keyword evidence="3" id="KW-0808">Transferase</keyword>
<keyword evidence="2" id="KW-0328">Glycosyltransferase</keyword>
<evidence type="ECO:0000313" key="5">
    <source>
        <dbReference type="EMBL" id="GAA1684112.1"/>
    </source>
</evidence>
<dbReference type="Proteomes" id="UP001499851">
    <property type="component" value="Unassembled WGS sequence"/>
</dbReference>
<comment type="similarity">
    <text evidence="1">Belongs to the glycosyltransferase 2 family.</text>
</comment>
<dbReference type="Gene3D" id="3.90.550.10">
    <property type="entry name" value="Spore Coat Polysaccharide Biosynthesis Protein SpsA, Chain A"/>
    <property type="match status" value="1"/>
</dbReference>
<evidence type="ECO:0000313" key="6">
    <source>
        <dbReference type="Proteomes" id="UP001499851"/>
    </source>
</evidence>
<comment type="caution">
    <text evidence="5">The sequence shown here is derived from an EMBL/GenBank/DDBJ whole genome shotgun (WGS) entry which is preliminary data.</text>
</comment>
<dbReference type="CDD" id="cd00761">
    <property type="entry name" value="Glyco_tranf_GTA_type"/>
    <property type="match status" value="1"/>
</dbReference>
<dbReference type="PANTHER" id="PTHR43685">
    <property type="entry name" value="GLYCOSYLTRANSFERASE"/>
    <property type="match status" value="1"/>
</dbReference>